<protein>
    <submittedName>
        <fullName evidence="1">Histidine phosphatase superfamily protein (Branch 1)</fullName>
    </submittedName>
</protein>
<dbReference type="PANTHER" id="PTHR48100">
    <property type="entry name" value="BROAD-SPECIFICITY PHOSPHATASE YOR283W-RELATED"/>
    <property type="match status" value="1"/>
</dbReference>
<dbReference type="CDD" id="cd07067">
    <property type="entry name" value="HP_PGM_like"/>
    <property type="match status" value="1"/>
</dbReference>
<dbReference type="PANTHER" id="PTHR48100:SF1">
    <property type="entry name" value="HISTIDINE PHOSPHATASE FAMILY PROTEIN-RELATED"/>
    <property type="match status" value="1"/>
</dbReference>
<accession>A0A370QAR4</accession>
<dbReference type="InterPro" id="IPR050275">
    <property type="entry name" value="PGM_Phosphatase"/>
</dbReference>
<dbReference type="AlphaFoldDB" id="A0A370QAR4"/>
<dbReference type="SUPFAM" id="SSF53254">
    <property type="entry name" value="Phosphoglycerate mutase-like"/>
    <property type="match status" value="1"/>
</dbReference>
<dbReference type="GO" id="GO:0016791">
    <property type="term" value="F:phosphatase activity"/>
    <property type="evidence" value="ECO:0007669"/>
    <property type="project" value="TreeGrafter"/>
</dbReference>
<dbReference type="RefSeq" id="WP_115123867.1">
    <property type="nucleotide sequence ID" value="NZ_QRAO01000003.1"/>
</dbReference>
<organism evidence="1 2">
    <name type="scientific">Marinirhabdus gelatinilytica</name>
    <dbReference type="NCBI Taxonomy" id="1703343"/>
    <lineage>
        <taxon>Bacteria</taxon>
        <taxon>Pseudomonadati</taxon>
        <taxon>Bacteroidota</taxon>
        <taxon>Flavobacteriia</taxon>
        <taxon>Flavobacteriales</taxon>
        <taxon>Flavobacteriaceae</taxon>
    </lineage>
</organism>
<dbReference type="Pfam" id="PF00300">
    <property type="entry name" value="His_Phos_1"/>
    <property type="match status" value="1"/>
</dbReference>
<dbReference type="GO" id="GO:0005737">
    <property type="term" value="C:cytoplasm"/>
    <property type="evidence" value="ECO:0007669"/>
    <property type="project" value="TreeGrafter"/>
</dbReference>
<dbReference type="InterPro" id="IPR013078">
    <property type="entry name" value="His_Pase_superF_clade-1"/>
</dbReference>
<sequence>MRYLLLLVTLICISCGSDKKNETTPEEASTTTYYLIRHAEKDRTAGDDPVLTAKGKQRADFWATHFKEIPLDAVYSTDYVRTKQTAAPTAERKNLPVKMYDPKNLYSPDFQEKTKGKTVLVVGHSNTTPAFVNSILGEHTYPQISDTENALRYKVVVPEAGETIVTIEKFEMQ</sequence>
<keyword evidence="2" id="KW-1185">Reference proteome</keyword>
<proteinExistence type="predicted"/>
<evidence type="ECO:0000313" key="1">
    <source>
        <dbReference type="EMBL" id="RDK85447.1"/>
    </source>
</evidence>
<evidence type="ECO:0000313" key="2">
    <source>
        <dbReference type="Proteomes" id="UP000255317"/>
    </source>
</evidence>
<reference evidence="1 2" key="1">
    <citation type="submission" date="2018-07" db="EMBL/GenBank/DDBJ databases">
        <title>Genomic Encyclopedia of Type Strains, Phase IV (KMG-IV): sequencing the most valuable type-strain genomes for metagenomic binning, comparative biology and taxonomic classification.</title>
        <authorList>
            <person name="Goeker M."/>
        </authorList>
    </citation>
    <scope>NUCLEOTIDE SEQUENCE [LARGE SCALE GENOMIC DNA]</scope>
    <source>
        <strain evidence="1 2">DSM 101478</strain>
    </source>
</reference>
<dbReference type="InterPro" id="IPR029033">
    <property type="entry name" value="His_PPase_superfam"/>
</dbReference>
<dbReference type="EMBL" id="QRAO01000003">
    <property type="protein sequence ID" value="RDK85447.1"/>
    <property type="molecule type" value="Genomic_DNA"/>
</dbReference>
<comment type="caution">
    <text evidence="1">The sequence shown here is derived from an EMBL/GenBank/DDBJ whole genome shotgun (WGS) entry which is preliminary data.</text>
</comment>
<gene>
    <name evidence="1" type="ORF">C8D94_103272</name>
</gene>
<name>A0A370QAR4_9FLAO</name>
<dbReference type="Proteomes" id="UP000255317">
    <property type="component" value="Unassembled WGS sequence"/>
</dbReference>
<dbReference type="Gene3D" id="3.40.50.1240">
    <property type="entry name" value="Phosphoglycerate mutase-like"/>
    <property type="match status" value="1"/>
</dbReference>
<dbReference type="OrthoDB" id="3296006at2"/>
<dbReference type="SMART" id="SM00855">
    <property type="entry name" value="PGAM"/>
    <property type="match status" value="1"/>
</dbReference>